<proteinExistence type="predicted"/>
<dbReference type="AlphaFoldDB" id="A0AAU8K572"/>
<dbReference type="Pfam" id="PF12146">
    <property type="entry name" value="Hydrolase_4"/>
    <property type="match status" value="1"/>
</dbReference>
<sequence>MERVFVHHADGEALGCTAVAPAAGVPVRAERVVLMHGAGNGNRARNVPLAREFAAGGHHTLAFDFSGHGDSTGELAELSLERRYRQARSVIEEFAPAGPLVLVGFSMSGQTVADLLHHLGPRVAAIVLAAPAAYAREAWPVRFGHGFTGILRDPDSWRTSPVFPVLAGYTGPAVLLLPERDEVIPPEVTEAVEAALGTRADLITVTLPGSPHILGLWLSERPADRARVVRLVAERLDRAPGHRLDRPDPVGA</sequence>
<dbReference type="InterPro" id="IPR029058">
    <property type="entry name" value="AB_hydrolase_fold"/>
</dbReference>
<dbReference type="KEGG" id="kcm:ABWK59_31845"/>
<feature type="domain" description="Serine aminopeptidase S33" evidence="1">
    <location>
        <begin position="31"/>
        <end position="139"/>
    </location>
</feature>
<dbReference type="PANTHER" id="PTHR42886">
    <property type="entry name" value="RE40534P-RELATED"/>
    <property type="match status" value="1"/>
</dbReference>
<dbReference type="InterPro" id="IPR022742">
    <property type="entry name" value="Hydrolase_4"/>
</dbReference>
<dbReference type="EMBL" id="CP159872">
    <property type="protein sequence ID" value="XCM83191.1"/>
    <property type="molecule type" value="Genomic_DNA"/>
</dbReference>
<reference evidence="2" key="1">
    <citation type="submission" date="2024-06" db="EMBL/GenBank/DDBJ databases">
        <title>The genome sequences of Kitasatospora sp. strain HUAS MG31.</title>
        <authorList>
            <person name="Mo P."/>
        </authorList>
    </citation>
    <scope>NUCLEOTIDE SEQUENCE</scope>
    <source>
        <strain evidence="2">HUAS MG31</strain>
    </source>
</reference>
<keyword evidence="2" id="KW-0378">Hydrolase</keyword>
<dbReference type="RefSeq" id="WP_354644126.1">
    <property type="nucleotide sequence ID" value="NZ_CP159872.1"/>
</dbReference>
<evidence type="ECO:0000259" key="1">
    <source>
        <dbReference type="Pfam" id="PF12146"/>
    </source>
</evidence>
<gene>
    <name evidence="2" type="ORF">ABWK59_31845</name>
</gene>
<name>A0AAU8K572_9ACTN</name>
<accession>A0AAU8K572</accession>
<dbReference type="GO" id="GO:0016787">
    <property type="term" value="F:hydrolase activity"/>
    <property type="evidence" value="ECO:0007669"/>
    <property type="project" value="UniProtKB-KW"/>
</dbReference>
<dbReference type="SUPFAM" id="SSF53474">
    <property type="entry name" value="alpha/beta-Hydrolases"/>
    <property type="match status" value="1"/>
</dbReference>
<dbReference type="PANTHER" id="PTHR42886:SF29">
    <property type="entry name" value="PUMMELIG, ISOFORM A"/>
    <property type="match status" value="1"/>
</dbReference>
<protein>
    <submittedName>
        <fullName evidence="2">Alpha/beta fold hydrolase</fullName>
    </submittedName>
</protein>
<dbReference type="Gene3D" id="3.40.50.1820">
    <property type="entry name" value="alpha/beta hydrolase"/>
    <property type="match status" value="1"/>
</dbReference>
<evidence type="ECO:0000313" key="2">
    <source>
        <dbReference type="EMBL" id="XCM83191.1"/>
    </source>
</evidence>
<organism evidence="2">
    <name type="scientific">Kitasatospora camelliae</name>
    <dbReference type="NCBI Taxonomy" id="3156397"/>
    <lineage>
        <taxon>Bacteria</taxon>
        <taxon>Bacillati</taxon>
        <taxon>Actinomycetota</taxon>
        <taxon>Actinomycetes</taxon>
        <taxon>Kitasatosporales</taxon>
        <taxon>Streptomycetaceae</taxon>
        <taxon>Kitasatospora</taxon>
    </lineage>
</organism>